<evidence type="ECO:0008006" key="3">
    <source>
        <dbReference type="Google" id="ProtNLM"/>
    </source>
</evidence>
<comment type="caution">
    <text evidence="1">The sequence shown here is derived from an EMBL/GenBank/DDBJ whole genome shotgun (WGS) entry which is preliminary data.</text>
</comment>
<dbReference type="RefSeq" id="WP_146251374.1">
    <property type="nucleotide sequence ID" value="NZ_QJKF01000022.1"/>
</dbReference>
<name>A0A318JPV8_9NOCA</name>
<keyword evidence="2" id="KW-1185">Reference proteome</keyword>
<reference evidence="1 2" key="1">
    <citation type="submission" date="2018-05" db="EMBL/GenBank/DDBJ databases">
        <title>Genomic Encyclopedia of Type Strains, Phase IV (KMG-IV): sequencing the most valuable type-strain genomes for metagenomic binning, comparative biology and taxonomic classification.</title>
        <authorList>
            <person name="Goeker M."/>
        </authorList>
    </citation>
    <scope>NUCLEOTIDE SEQUENCE [LARGE SCALE GENOMIC DNA]</scope>
    <source>
        <strain evidence="1 2">DSM 44704</strain>
    </source>
</reference>
<accession>A0A318JPV8</accession>
<sequence>MNIGWQRAISNRRLLRRCRRALADLPLPQPFSAEELCGLIAEWRGRKLVLHPLPGEIRAIDEDAPCGLWVATDRADFIFYEDRTVHLHREHIIVHELAHMLLGHSMFELADPADPGAAAAILGRAGYTSRQEQEAEMLASLIVSTATNPRPRLSSGTLGQLESAMGYRGL</sequence>
<evidence type="ECO:0000313" key="2">
    <source>
        <dbReference type="Proteomes" id="UP000247569"/>
    </source>
</evidence>
<dbReference type="AlphaFoldDB" id="A0A318JPV8"/>
<proteinExistence type="predicted"/>
<dbReference type="OrthoDB" id="4144896at2"/>
<organism evidence="1 2">
    <name type="scientific">Nocardia tenerifensis</name>
    <dbReference type="NCBI Taxonomy" id="228006"/>
    <lineage>
        <taxon>Bacteria</taxon>
        <taxon>Bacillati</taxon>
        <taxon>Actinomycetota</taxon>
        <taxon>Actinomycetes</taxon>
        <taxon>Mycobacteriales</taxon>
        <taxon>Nocardiaceae</taxon>
        <taxon>Nocardia</taxon>
    </lineage>
</organism>
<dbReference type="EMBL" id="QJKF01000022">
    <property type="protein sequence ID" value="PXX54911.1"/>
    <property type="molecule type" value="Genomic_DNA"/>
</dbReference>
<dbReference type="Proteomes" id="UP000247569">
    <property type="component" value="Unassembled WGS sequence"/>
</dbReference>
<evidence type="ECO:0000313" key="1">
    <source>
        <dbReference type="EMBL" id="PXX54911.1"/>
    </source>
</evidence>
<protein>
    <recommendedName>
        <fullName evidence="3">IrrE N-terminal-like domain-containing protein</fullName>
    </recommendedName>
</protein>
<gene>
    <name evidence="1" type="ORF">DFR70_12252</name>
</gene>